<keyword evidence="3" id="KW-1185">Reference proteome</keyword>
<accession>A0ABW3GY74</accession>
<evidence type="ECO:0000256" key="1">
    <source>
        <dbReference type="SAM" id="Phobius"/>
    </source>
</evidence>
<gene>
    <name evidence="2" type="ORF">ACFQ0V_09935</name>
</gene>
<feature type="transmembrane region" description="Helical" evidence="1">
    <location>
        <begin position="6"/>
        <end position="29"/>
    </location>
</feature>
<reference evidence="3" key="1">
    <citation type="journal article" date="2019" name="Int. J. Syst. Evol. Microbiol.">
        <title>The Global Catalogue of Microorganisms (GCM) 10K type strain sequencing project: providing services to taxonomists for standard genome sequencing and annotation.</title>
        <authorList>
            <consortium name="The Broad Institute Genomics Platform"/>
            <consortium name="The Broad Institute Genome Sequencing Center for Infectious Disease"/>
            <person name="Wu L."/>
            <person name="Ma J."/>
        </authorList>
    </citation>
    <scope>NUCLEOTIDE SEQUENCE [LARGE SCALE GENOMIC DNA]</scope>
    <source>
        <strain evidence="3">CCUG 63563</strain>
    </source>
</reference>
<protein>
    <submittedName>
        <fullName evidence="2">Uncharacterized protein</fullName>
    </submittedName>
</protein>
<keyword evidence="1" id="KW-1133">Transmembrane helix</keyword>
<keyword evidence="1" id="KW-0472">Membrane</keyword>
<organism evidence="2 3">
    <name type="scientific">Savagea faecisuis</name>
    <dbReference type="NCBI Taxonomy" id="1274803"/>
    <lineage>
        <taxon>Bacteria</taxon>
        <taxon>Bacillati</taxon>
        <taxon>Bacillota</taxon>
        <taxon>Bacilli</taxon>
        <taxon>Bacillales</taxon>
        <taxon>Caryophanaceae</taxon>
        <taxon>Savagea</taxon>
    </lineage>
</organism>
<sequence>MKGKPFVIGLIIGVIVIVGAVTLAMMLTINGMKKEQQQKEQSSLPIESTYKTTLDQFIV</sequence>
<comment type="caution">
    <text evidence="2">The sequence shown here is derived from an EMBL/GenBank/DDBJ whole genome shotgun (WGS) entry which is preliminary data.</text>
</comment>
<dbReference type="EMBL" id="JBHTJF010000034">
    <property type="protein sequence ID" value="MFD0944063.1"/>
    <property type="molecule type" value="Genomic_DNA"/>
</dbReference>
<keyword evidence="1" id="KW-0812">Transmembrane</keyword>
<evidence type="ECO:0000313" key="2">
    <source>
        <dbReference type="EMBL" id="MFD0944063.1"/>
    </source>
</evidence>
<dbReference type="RefSeq" id="WP_381012916.1">
    <property type="nucleotide sequence ID" value="NZ_JBHTJF010000034.1"/>
</dbReference>
<evidence type="ECO:0000313" key="3">
    <source>
        <dbReference type="Proteomes" id="UP001596976"/>
    </source>
</evidence>
<dbReference type="Proteomes" id="UP001596976">
    <property type="component" value="Unassembled WGS sequence"/>
</dbReference>
<name>A0ABW3GY74_9BACL</name>
<proteinExistence type="predicted"/>